<keyword evidence="1" id="KW-0732">Signal</keyword>
<dbReference type="Proteomes" id="UP001461498">
    <property type="component" value="Unassembled WGS sequence"/>
</dbReference>
<proteinExistence type="predicted"/>
<evidence type="ECO:0000259" key="2">
    <source>
        <dbReference type="Pfam" id="PF15998"/>
    </source>
</evidence>
<accession>A0AAW1CSK2</accession>
<feature type="signal peptide" evidence="1">
    <location>
        <begin position="1"/>
        <end position="24"/>
    </location>
</feature>
<evidence type="ECO:0000313" key="3">
    <source>
        <dbReference type="EMBL" id="KAK9500470.1"/>
    </source>
</evidence>
<keyword evidence="4" id="KW-1185">Reference proteome</keyword>
<dbReference type="InterPro" id="IPR031941">
    <property type="entry name" value="DUF4773"/>
</dbReference>
<gene>
    <name evidence="3" type="ORF">O3M35_001728</name>
</gene>
<name>A0AAW1CSK2_9HEMI</name>
<organism evidence="3 4">
    <name type="scientific">Rhynocoris fuscipes</name>
    <dbReference type="NCBI Taxonomy" id="488301"/>
    <lineage>
        <taxon>Eukaryota</taxon>
        <taxon>Metazoa</taxon>
        <taxon>Ecdysozoa</taxon>
        <taxon>Arthropoda</taxon>
        <taxon>Hexapoda</taxon>
        <taxon>Insecta</taxon>
        <taxon>Pterygota</taxon>
        <taxon>Neoptera</taxon>
        <taxon>Paraneoptera</taxon>
        <taxon>Hemiptera</taxon>
        <taxon>Heteroptera</taxon>
        <taxon>Panheteroptera</taxon>
        <taxon>Cimicomorpha</taxon>
        <taxon>Reduviidae</taxon>
        <taxon>Harpactorinae</taxon>
        <taxon>Harpactorini</taxon>
        <taxon>Rhynocoris</taxon>
    </lineage>
</organism>
<evidence type="ECO:0000313" key="4">
    <source>
        <dbReference type="Proteomes" id="UP001461498"/>
    </source>
</evidence>
<evidence type="ECO:0000256" key="1">
    <source>
        <dbReference type="SAM" id="SignalP"/>
    </source>
</evidence>
<dbReference type="AlphaFoldDB" id="A0AAW1CSK2"/>
<protein>
    <recommendedName>
        <fullName evidence="2">DUF4773 domain-containing protein</fullName>
    </recommendedName>
</protein>
<feature type="chain" id="PRO_5043351335" description="DUF4773 domain-containing protein" evidence="1">
    <location>
        <begin position="25"/>
        <end position="230"/>
    </location>
</feature>
<dbReference type="Pfam" id="PF15998">
    <property type="entry name" value="DUF4773"/>
    <property type="match status" value="1"/>
</dbReference>
<reference evidence="3 4" key="1">
    <citation type="submission" date="2022-12" db="EMBL/GenBank/DDBJ databases">
        <title>Chromosome-level genome assembly of true bugs.</title>
        <authorList>
            <person name="Ma L."/>
            <person name="Li H."/>
        </authorList>
    </citation>
    <scope>NUCLEOTIDE SEQUENCE [LARGE SCALE GENOMIC DNA]</scope>
    <source>
        <strain evidence="3">Lab_2022b</strain>
    </source>
</reference>
<dbReference type="EMBL" id="JAPXFL010000010">
    <property type="protein sequence ID" value="KAK9500470.1"/>
    <property type="molecule type" value="Genomic_DNA"/>
</dbReference>
<feature type="domain" description="DUF4773" evidence="2">
    <location>
        <begin position="56"/>
        <end position="163"/>
    </location>
</feature>
<comment type="caution">
    <text evidence="3">The sequence shown here is derived from an EMBL/GenBank/DDBJ whole genome shotgun (WGS) entry which is preliminary data.</text>
</comment>
<sequence>MNLAGNRILFISFMFAVFIKINEGAELNNFEIIDELNHIIENYANRSIGGKAISFSCKNLTCTGCIGFVAVQDYHELCLIGEFIPDELGIYMQLNFDNSSVWSREFYFNTLCYKLPPPLRSINVCLELYNTRIHLPEEAEVCLRAEMSIIYPVVNFNITCINYEKGKGIWFSNAAKSKSNALIDIYMNDGELKITFNKLIQFIYSHRIIDLLKYQSKEIEHGETEEKVLQ</sequence>